<evidence type="ECO:0000256" key="3">
    <source>
        <dbReference type="ARBA" id="ARBA00022670"/>
    </source>
</evidence>
<dbReference type="RefSeq" id="WP_084664566.1">
    <property type="nucleotide sequence ID" value="NZ_LT838272.1"/>
</dbReference>
<feature type="transmembrane region" description="Helical" evidence="8">
    <location>
        <begin position="33"/>
        <end position="61"/>
    </location>
</feature>
<evidence type="ECO:0000256" key="6">
    <source>
        <dbReference type="ARBA" id="ARBA00022989"/>
    </source>
</evidence>
<keyword evidence="4 8" id="KW-0812">Transmembrane</keyword>
<dbReference type="Pfam" id="PF04647">
    <property type="entry name" value="AgrB"/>
    <property type="match status" value="1"/>
</dbReference>
<evidence type="ECO:0000256" key="8">
    <source>
        <dbReference type="SAM" id="Phobius"/>
    </source>
</evidence>
<keyword evidence="1" id="KW-1003">Cell membrane</keyword>
<proteinExistence type="predicted"/>
<keyword evidence="7 8" id="KW-0472">Membrane</keyword>
<dbReference type="STRING" id="698762.SAMN00808754_1078"/>
<evidence type="ECO:0000256" key="1">
    <source>
        <dbReference type="ARBA" id="ARBA00022475"/>
    </source>
</evidence>
<keyword evidence="5" id="KW-0378">Hydrolase</keyword>
<dbReference type="SMART" id="SM00793">
    <property type="entry name" value="AgrB"/>
    <property type="match status" value="1"/>
</dbReference>
<dbReference type="InterPro" id="IPR006741">
    <property type="entry name" value="AgrB"/>
</dbReference>
<keyword evidence="10" id="KW-1185">Reference proteome</keyword>
<keyword evidence="2" id="KW-0673">Quorum sensing</keyword>
<dbReference type="GO" id="GO:0009372">
    <property type="term" value="P:quorum sensing"/>
    <property type="evidence" value="ECO:0007669"/>
    <property type="project" value="UniProtKB-KW"/>
</dbReference>
<feature type="transmembrane region" description="Helical" evidence="8">
    <location>
        <begin position="88"/>
        <end position="107"/>
    </location>
</feature>
<sequence>MVSLHNIARKWAQILLTKVGPESKPYRNYGPEALAVITYGLEIALGALGEVVAVISVGVLVKMFPEMMAAFLTQAVYRLGAGGAHCTAYYRCLVSSLMALLLTAGSARYLEKIMPEWGVMGLALAATLVGLAVVARWAPADTPANPITNPLRRNFLRRLSFLFLTSWSIAVFLARGWVKVSILYASIIAVLLQTLTVTPLGYRLLERVDRSLGGKGF</sequence>
<evidence type="ECO:0000256" key="5">
    <source>
        <dbReference type="ARBA" id="ARBA00022801"/>
    </source>
</evidence>
<dbReference type="GO" id="GO:0008233">
    <property type="term" value="F:peptidase activity"/>
    <property type="evidence" value="ECO:0007669"/>
    <property type="project" value="UniProtKB-KW"/>
</dbReference>
<dbReference type="GO" id="GO:0016020">
    <property type="term" value="C:membrane"/>
    <property type="evidence" value="ECO:0007669"/>
    <property type="project" value="InterPro"/>
</dbReference>
<feature type="transmembrane region" description="Helical" evidence="8">
    <location>
        <begin position="159"/>
        <end position="178"/>
    </location>
</feature>
<dbReference type="AlphaFoldDB" id="A0A1W1VMT3"/>
<keyword evidence="3" id="KW-0645">Protease</keyword>
<dbReference type="EMBL" id="LT838272">
    <property type="protein sequence ID" value="SMB94636.1"/>
    <property type="molecule type" value="Genomic_DNA"/>
</dbReference>
<evidence type="ECO:0000313" key="10">
    <source>
        <dbReference type="Proteomes" id="UP000192569"/>
    </source>
</evidence>
<feature type="transmembrane region" description="Helical" evidence="8">
    <location>
        <begin position="119"/>
        <end position="138"/>
    </location>
</feature>
<reference evidence="9 10" key="1">
    <citation type="submission" date="2017-04" db="EMBL/GenBank/DDBJ databases">
        <authorList>
            <person name="Afonso C.L."/>
            <person name="Miller P.J."/>
            <person name="Scott M.A."/>
            <person name="Spackman E."/>
            <person name="Goraichik I."/>
            <person name="Dimitrov K.M."/>
            <person name="Suarez D.L."/>
            <person name="Swayne D.E."/>
        </authorList>
    </citation>
    <scope>NUCLEOTIDE SEQUENCE [LARGE SCALE GENOMIC DNA]</scope>
    <source>
        <strain evidence="9 10">ToBE</strain>
    </source>
</reference>
<organism evidence="9 10">
    <name type="scientific">Thermanaeromonas toyohensis ToBE</name>
    <dbReference type="NCBI Taxonomy" id="698762"/>
    <lineage>
        <taxon>Bacteria</taxon>
        <taxon>Bacillati</taxon>
        <taxon>Bacillota</taxon>
        <taxon>Clostridia</taxon>
        <taxon>Neomoorellales</taxon>
        <taxon>Neomoorellaceae</taxon>
        <taxon>Thermanaeromonas</taxon>
    </lineage>
</organism>
<accession>A0A1W1VMT3</accession>
<gene>
    <name evidence="9" type="ORF">SAMN00808754_1078</name>
</gene>
<evidence type="ECO:0000313" key="9">
    <source>
        <dbReference type="EMBL" id="SMB94636.1"/>
    </source>
</evidence>
<protein>
    <submittedName>
        <fullName evidence="9">Accessory gene regulator B</fullName>
    </submittedName>
</protein>
<evidence type="ECO:0000256" key="4">
    <source>
        <dbReference type="ARBA" id="ARBA00022692"/>
    </source>
</evidence>
<dbReference type="Proteomes" id="UP000192569">
    <property type="component" value="Chromosome I"/>
</dbReference>
<dbReference type="OrthoDB" id="2854767at2"/>
<dbReference type="GO" id="GO:0006508">
    <property type="term" value="P:proteolysis"/>
    <property type="evidence" value="ECO:0007669"/>
    <property type="project" value="UniProtKB-KW"/>
</dbReference>
<keyword evidence="6 8" id="KW-1133">Transmembrane helix</keyword>
<evidence type="ECO:0000256" key="2">
    <source>
        <dbReference type="ARBA" id="ARBA00022654"/>
    </source>
</evidence>
<evidence type="ECO:0000256" key="7">
    <source>
        <dbReference type="ARBA" id="ARBA00023136"/>
    </source>
</evidence>
<name>A0A1W1VMT3_9FIRM</name>
<feature type="transmembrane region" description="Helical" evidence="8">
    <location>
        <begin position="184"/>
        <end position="205"/>
    </location>
</feature>